<keyword evidence="3" id="KW-1185">Reference proteome</keyword>
<evidence type="ECO:0000313" key="3">
    <source>
        <dbReference type="Proteomes" id="UP000001847"/>
    </source>
</evidence>
<dbReference type="OrthoDB" id="325856at2"/>
<dbReference type="KEGG" id="lbi:LEPBI_I1231"/>
<organism evidence="2 3">
    <name type="scientific">Leptospira biflexa serovar Patoc (strain Patoc 1 / ATCC 23582 / Paris)</name>
    <dbReference type="NCBI Taxonomy" id="456481"/>
    <lineage>
        <taxon>Bacteria</taxon>
        <taxon>Pseudomonadati</taxon>
        <taxon>Spirochaetota</taxon>
        <taxon>Spirochaetia</taxon>
        <taxon>Leptospirales</taxon>
        <taxon>Leptospiraceae</taxon>
        <taxon>Leptospira</taxon>
    </lineage>
</organism>
<dbReference type="Proteomes" id="UP000001847">
    <property type="component" value="Chromosome I"/>
</dbReference>
<keyword evidence="1" id="KW-0812">Transmembrane</keyword>
<protein>
    <submittedName>
        <fullName evidence="2">Uncharacterized protein</fullName>
    </submittedName>
</protein>
<keyword evidence="1" id="KW-1133">Transmembrane helix</keyword>
<feature type="transmembrane region" description="Helical" evidence="1">
    <location>
        <begin position="187"/>
        <end position="206"/>
    </location>
</feature>
<keyword evidence="1" id="KW-0472">Membrane</keyword>
<feature type="transmembrane region" description="Helical" evidence="1">
    <location>
        <begin position="99"/>
        <end position="120"/>
    </location>
</feature>
<feature type="transmembrane region" description="Helical" evidence="1">
    <location>
        <begin position="67"/>
        <end position="87"/>
    </location>
</feature>
<feature type="transmembrane region" description="Helical" evidence="1">
    <location>
        <begin position="257"/>
        <end position="275"/>
    </location>
</feature>
<evidence type="ECO:0000313" key="2">
    <source>
        <dbReference type="EMBL" id="ABZ97345.1"/>
    </source>
</evidence>
<reference evidence="2 3" key="1">
    <citation type="journal article" date="2008" name="PLoS ONE">
        <title>Genome sequence of the saprophyte Leptospira biflexa provides insights into the evolution of Leptospira and the pathogenesis of leptospirosis.</title>
        <authorList>
            <person name="Picardeau M."/>
            <person name="Bulach D.M."/>
            <person name="Bouchier C."/>
            <person name="Zuerner R.L."/>
            <person name="Zidane N."/>
            <person name="Wilson P.J."/>
            <person name="Creno S."/>
            <person name="Kuczek E.S."/>
            <person name="Bommezzadri S."/>
            <person name="Davis J.C."/>
            <person name="McGrath A."/>
            <person name="Johnson M.J."/>
            <person name="Boursaux-Eude C."/>
            <person name="Seemann T."/>
            <person name="Rouy Z."/>
            <person name="Coppel R.L."/>
            <person name="Rood J.I."/>
            <person name="Lajus A."/>
            <person name="Davies J.K."/>
            <person name="Medigue C."/>
            <person name="Adler B."/>
        </authorList>
    </citation>
    <scope>NUCLEOTIDE SEQUENCE [LARGE SCALE GENOMIC DNA]</scope>
    <source>
        <strain evidence="3">Patoc 1 / ATCC 23582 / Paris</strain>
    </source>
</reference>
<dbReference type="AlphaFoldDB" id="B0SNR4"/>
<feature type="transmembrane region" description="Helical" evidence="1">
    <location>
        <begin position="37"/>
        <end position="55"/>
    </location>
</feature>
<gene>
    <name evidence="2" type="ordered locus">LEPBI_I1231</name>
</gene>
<dbReference type="BioCyc" id="LBIF456481:LEPBI_RS06030-MONOMER"/>
<evidence type="ECO:0000256" key="1">
    <source>
        <dbReference type="SAM" id="Phobius"/>
    </source>
</evidence>
<dbReference type="HOGENOM" id="CLU_966860_0_0_12"/>
<dbReference type="RefSeq" id="WP_012388226.1">
    <property type="nucleotide sequence ID" value="NC_010602.1"/>
</dbReference>
<accession>B0SNR4</accession>
<dbReference type="EMBL" id="CP000786">
    <property type="protein sequence ID" value="ABZ97345.1"/>
    <property type="molecule type" value="Genomic_DNA"/>
</dbReference>
<proteinExistence type="predicted"/>
<feature type="transmembrane region" description="Helical" evidence="1">
    <location>
        <begin position="12"/>
        <end position="30"/>
    </location>
</feature>
<feature type="transmembrane region" description="Helical" evidence="1">
    <location>
        <begin position="213"/>
        <end position="237"/>
    </location>
</feature>
<name>B0SNR4_LEPBP</name>
<sequence>MMLNGQGADLSLLIWNSSISILVFSFVCYLATFRQTVLFTLTITLSLLVTVQFSFQPSFDSISIMGFSKLMLLLPLGLGVILGFGLFSESIQKRFLPLFTLYINFAVLANIFAMMFAPSGDTYRGVFSRITCFTLLIWLVQEMAKVNFQTTHMDSKMFLFRSSPLHWIYCHAAYRMALLSLPTFASIRFILLEPFSLIAMVVLYHWHNKRYPLYYYFGFADTIAVTTLTVLARYPVLPPFPSKGPYFPNLQEYQWDMVFLPIQFLVTGFALWAIFQNLSVKRSIPIENPSKLSAR</sequence>